<evidence type="ECO:0000313" key="2">
    <source>
        <dbReference type="RefSeq" id="XP_040967634.1"/>
    </source>
</evidence>
<dbReference type="Proteomes" id="UP000818029">
    <property type="component" value="Chromosome A01"/>
</dbReference>
<dbReference type="GeneID" id="107893728"/>
<protein>
    <submittedName>
        <fullName evidence="2">Uncharacterized protein</fullName>
    </submittedName>
</protein>
<gene>
    <name evidence="2" type="primary">LOC107893728</name>
</gene>
<reference evidence="2" key="2">
    <citation type="submission" date="2025-08" db="UniProtKB">
        <authorList>
            <consortium name="RefSeq"/>
        </authorList>
    </citation>
    <scope>IDENTIFICATION</scope>
</reference>
<dbReference type="RefSeq" id="XP_040967634.1">
    <property type="nucleotide sequence ID" value="XM_041111700.1"/>
</dbReference>
<organism evidence="1 2">
    <name type="scientific">Gossypium hirsutum</name>
    <name type="common">Upland cotton</name>
    <name type="synonym">Gossypium mexicanum</name>
    <dbReference type="NCBI Taxonomy" id="3635"/>
    <lineage>
        <taxon>Eukaryota</taxon>
        <taxon>Viridiplantae</taxon>
        <taxon>Streptophyta</taxon>
        <taxon>Embryophyta</taxon>
        <taxon>Tracheophyta</taxon>
        <taxon>Spermatophyta</taxon>
        <taxon>Magnoliopsida</taxon>
        <taxon>eudicotyledons</taxon>
        <taxon>Gunneridae</taxon>
        <taxon>Pentapetalae</taxon>
        <taxon>rosids</taxon>
        <taxon>malvids</taxon>
        <taxon>Malvales</taxon>
        <taxon>Malvaceae</taxon>
        <taxon>Malvoideae</taxon>
        <taxon>Gossypium</taxon>
    </lineage>
</organism>
<keyword evidence="1" id="KW-1185">Reference proteome</keyword>
<evidence type="ECO:0000313" key="1">
    <source>
        <dbReference type="Proteomes" id="UP000818029"/>
    </source>
</evidence>
<sequence>MGKTLETLEPGQPICHHNLLHRCRHTSTPPSAKLLSPAFQRESMSRSVHRFGHKKPPKVRINKCSFTSPCLSYKCISNILDQIENILTKRLLQHNEASSGGTFTCNEAQTRCRVSQDHTK</sequence>
<proteinExistence type="predicted"/>
<accession>A0ABM3BKP1</accession>
<reference evidence="1" key="1">
    <citation type="journal article" date="2020" name="Nat. Genet.">
        <title>Genomic diversifications of five Gossypium allopolyploid species and their impact on cotton improvement.</title>
        <authorList>
            <person name="Chen Z.J."/>
            <person name="Sreedasyam A."/>
            <person name="Ando A."/>
            <person name="Song Q."/>
            <person name="De Santiago L.M."/>
            <person name="Hulse-Kemp A.M."/>
            <person name="Ding M."/>
            <person name="Ye W."/>
            <person name="Kirkbride R.C."/>
            <person name="Jenkins J."/>
            <person name="Plott C."/>
            <person name="Lovell J."/>
            <person name="Lin Y.M."/>
            <person name="Vaughn R."/>
            <person name="Liu B."/>
            <person name="Simpson S."/>
            <person name="Scheffler B.E."/>
            <person name="Wen L."/>
            <person name="Saski C.A."/>
            <person name="Grover C.E."/>
            <person name="Hu G."/>
            <person name="Conover J.L."/>
            <person name="Carlson J.W."/>
            <person name="Shu S."/>
            <person name="Boston L.B."/>
            <person name="Williams M."/>
            <person name="Peterson D.G."/>
            <person name="McGee K."/>
            <person name="Jones D.C."/>
            <person name="Wendel J.F."/>
            <person name="Stelly D.M."/>
            <person name="Grimwood J."/>
            <person name="Schmutz J."/>
        </authorList>
    </citation>
    <scope>NUCLEOTIDE SEQUENCE [LARGE SCALE GENOMIC DNA]</scope>
    <source>
        <strain evidence="1">cv. TM-1</strain>
    </source>
</reference>
<name>A0ABM3BKP1_GOSHI</name>